<feature type="transmembrane region" description="Helical" evidence="1">
    <location>
        <begin position="297"/>
        <end position="316"/>
    </location>
</feature>
<dbReference type="InterPro" id="IPR018650">
    <property type="entry name" value="STSV1_Orf64"/>
</dbReference>
<dbReference type="Proteomes" id="UP000218238">
    <property type="component" value="Unassembled WGS sequence"/>
</dbReference>
<feature type="transmembrane region" description="Helical" evidence="1">
    <location>
        <begin position="75"/>
        <end position="96"/>
    </location>
</feature>
<organism evidence="2 3">
    <name type="scientific">Brunnivagina elsteri CCALA 953</name>
    <dbReference type="NCBI Taxonomy" id="987040"/>
    <lineage>
        <taxon>Bacteria</taxon>
        <taxon>Bacillati</taxon>
        <taxon>Cyanobacteriota</taxon>
        <taxon>Cyanophyceae</taxon>
        <taxon>Nostocales</taxon>
        <taxon>Calotrichaceae</taxon>
        <taxon>Brunnivagina</taxon>
    </lineage>
</organism>
<feature type="transmembrane region" description="Helical" evidence="1">
    <location>
        <begin position="355"/>
        <end position="373"/>
    </location>
</feature>
<comment type="caution">
    <text evidence="2">The sequence shown here is derived from an EMBL/GenBank/DDBJ whole genome shotgun (WGS) entry which is preliminary data.</text>
</comment>
<evidence type="ECO:0000313" key="2">
    <source>
        <dbReference type="EMBL" id="PAX55863.1"/>
    </source>
</evidence>
<feature type="transmembrane region" description="Helical" evidence="1">
    <location>
        <begin position="213"/>
        <end position="234"/>
    </location>
</feature>
<feature type="transmembrane region" description="Helical" evidence="1">
    <location>
        <begin position="155"/>
        <end position="172"/>
    </location>
</feature>
<keyword evidence="1" id="KW-0472">Membrane</keyword>
<dbReference type="AlphaFoldDB" id="A0A2A2TJV8"/>
<evidence type="ECO:0000256" key="1">
    <source>
        <dbReference type="SAM" id="Phobius"/>
    </source>
</evidence>
<protein>
    <recommendedName>
        <fullName evidence="4">DUF2079 domain-containing protein</fullName>
    </recommendedName>
</protein>
<evidence type="ECO:0008006" key="4">
    <source>
        <dbReference type="Google" id="ProtNLM"/>
    </source>
</evidence>
<keyword evidence="1" id="KW-0812">Transmembrane</keyword>
<name>A0A2A2TJV8_9CYAN</name>
<gene>
    <name evidence="2" type="ORF">CK510_10965</name>
</gene>
<dbReference type="RefSeq" id="WP_095721737.1">
    <property type="nucleotide sequence ID" value="NZ_NTFS01000096.1"/>
</dbReference>
<dbReference type="Pfam" id="PF09852">
    <property type="entry name" value="DUF2079"/>
    <property type="match status" value="1"/>
</dbReference>
<accession>A0A2A2TJV8</accession>
<reference evidence="2 3" key="1">
    <citation type="submission" date="2017-08" db="EMBL/GenBank/DDBJ databases">
        <title>Draft genome sequence of filamentous cyanobacterium Calothrix elsteri CCALA 953.</title>
        <authorList>
            <person name="Gagunashvili A.N."/>
            <person name="Elster J."/>
            <person name="Andresson O.S."/>
        </authorList>
    </citation>
    <scope>NUCLEOTIDE SEQUENCE [LARGE SCALE GENOMIC DNA]</scope>
    <source>
        <strain evidence="2 3">CCALA 953</strain>
    </source>
</reference>
<evidence type="ECO:0000313" key="3">
    <source>
        <dbReference type="Proteomes" id="UP000218238"/>
    </source>
</evidence>
<feature type="transmembrane region" description="Helical" evidence="1">
    <location>
        <begin position="184"/>
        <end position="207"/>
    </location>
</feature>
<keyword evidence="3" id="KW-1185">Reference proteome</keyword>
<keyword evidence="1" id="KW-1133">Transmembrane helix</keyword>
<feature type="transmembrane region" description="Helical" evidence="1">
    <location>
        <begin position="328"/>
        <end position="349"/>
    </location>
</feature>
<sequence length="478" mass="53752">MSINPQKPLTTNASLSNLNHISNPNLFWTIGISCIILFTCSSLRHILFQSTAFDLGIFDQGVYLISQGLEPISTYMGYHILGDHAAFIWYPIALLYKIYPSVYWLFLIQAFALAIGALPTWKLSRQAGLTEKQASGMAFAYLLYPVIFNANLFDFHPEVIALPAFLVAVWCAREKRFWWFCGSVIVILSCKAVLSLTVAAMGFWLLLFEKRRWCGVVAIILGISWFAIASGLIIPTFSGRQAAAVGRYSFLGNSVFEIIKNLLLKPGLILGKIITWDNLYYLVLLFAPIFWGISLEGITPLVAAIPCIALNLITGYDAQKDLVHQYSLPALPFLLLAAIATLAAGKGLVRKQRGIIIWSLVGFLCLAKFTYFGDRYVKKLDNWQATKEAIALVQTKGSVLTTASISTHLSHRQLINLAYGEQPLEETSKFNYILLDTRYPGWGNNPESASKMVDFLKNRHEFNIRYRRDDIYLFEKKI</sequence>
<dbReference type="PROSITE" id="PS51257">
    <property type="entry name" value="PROKAR_LIPOPROTEIN"/>
    <property type="match status" value="1"/>
</dbReference>
<dbReference type="OrthoDB" id="2079361at2"/>
<feature type="transmembrane region" description="Helical" evidence="1">
    <location>
        <begin position="26"/>
        <end position="47"/>
    </location>
</feature>
<proteinExistence type="predicted"/>
<dbReference type="EMBL" id="NTFS01000096">
    <property type="protein sequence ID" value="PAX55863.1"/>
    <property type="molecule type" value="Genomic_DNA"/>
</dbReference>